<evidence type="ECO:0000256" key="8">
    <source>
        <dbReference type="SAM" id="MobiDB-lite"/>
    </source>
</evidence>
<feature type="domain" description="Anti sigma-E protein RseA N-terminal" evidence="10">
    <location>
        <begin position="19"/>
        <end position="101"/>
    </location>
</feature>
<protein>
    <recommendedName>
        <fullName evidence="7">Anti-sigma-E factor RseA</fullName>
    </recommendedName>
    <alternativeName>
        <fullName evidence="7">Regulator of SigE</fullName>
    </alternativeName>
    <alternativeName>
        <fullName evidence="7">Sigma-E anti-sigma factor RseA</fullName>
    </alternativeName>
    <alternativeName>
        <fullName evidence="7">Sigma-E factor negative regulatory protein</fullName>
    </alternativeName>
</protein>
<dbReference type="Proteomes" id="UP000005467">
    <property type="component" value="Unassembled WGS sequence"/>
</dbReference>
<feature type="region of interest" description="Disordered" evidence="8">
    <location>
        <begin position="189"/>
        <end position="227"/>
    </location>
</feature>
<keyword evidence="5 9" id="KW-1133">Transmembrane helix</keyword>
<dbReference type="PIRSF" id="PIRSF016938">
    <property type="entry name" value="RseA"/>
    <property type="match status" value="1"/>
</dbReference>
<comment type="subcellular location">
    <subcellularLocation>
        <location evidence="7">Cell inner membrane</location>
    </subcellularLocation>
    <subcellularLocation>
        <location evidence="1">Cell membrane</location>
        <topology evidence="1">Single-pass membrane protein</topology>
    </subcellularLocation>
</comment>
<comment type="subunit">
    <text evidence="7">Interacts 1:1 with ECF RNA polymerase sigma-E (RpoE); this inhibits the interaction of sigma-E with the RNA polymerase catalytic core and leads to a decreased expression of sigma-E-regulated genes. Interacts with RseB.</text>
</comment>
<evidence type="ECO:0000256" key="1">
    <source>
        <dbReference type="ARBA" id="ARBA00004162"/>
    </source>
</evidence>
<feature type="transmembrane region" description="Helical" evidence="9">
    <location>
        <begin position="114"/>
        <end position="135"/>
    </location>
</feature>
<dbReference type="EMBL" id="AEVG01000112">
    <property type="protein sequence ID" value="EFX91325.1"/>
    <property type="molecule type" value="Genomic_DNA"/>
</dbReference>
<dbReference type="InterPro" id="IPR026279">
    <property type="entry name" value="RseA"/>
</dbReference>
<dbReference type="Pfam" id="PF03873">
    <property type="entry name" value="RseA_C"/>
    <property type="match status" value="1"/>
</dbReference>
<organism evidence="12 13">
    <name type="scientific">Actinobacillus ureae ATCC 25976</name>
    <dbReference type="NCBI Taxonomy" id="887324"/>
    <lineage>
        <taxon>Bacteria</taxon>
        <taxon>Pseudomonadati</taxon>
        <taxon>Pseudomonadota</taxon>
        <taxon>Gammaproteobacteria</taxon>
        <taxon>Pasteurellales</taxon>
        <taxon>Pasteurellaceae</taxon>
        <taxon>Actinobacillus</taxon>
    </lineage>
</organism>
<dbReference type="PANTHER" id="PTHR38104:SF1">
    <property type="entry name" value="ANTI-SIGMA-E FACTOR RSEA"/>
    <property type="match status" value="1"/>
</dbReference>
<evidence type="ECO:0000256" key="6">
    <source>
        <dbReference type="ARBA" id="ARBA00023136"/>
    </source>
</evidence>
<evidence type="ECO:0000256" key="3">
    <source>
        <dbReference type="ARBA" id="ARBA00022475"/>
    </source>
</evidence>
<comment type="caution">
    <text evidence="12">The sequence shown here is derived from an EMBL/GenBank/DDBJ whole genome shotgun (WGS) entry which is preliminary data.</text>
</comment>
<keyword evidence="7" id="KW-0997">Cell inner membrane</keyword>
<evidence type="ECO:0000259" key="11">
    <source>
        <dbReference type="Pfam" id="PF03873"/>
    </source>
</evidence>
<evidence type="ECO:0000256" key="5">
    <source>
        <dbReference type="ARBA" id="ARBA00022989"/>
    </source>
</evidence>
<keyword evidence="3 7" id="KW-1003">Cell membrane</keyword>
<sequence length="227" mass="25163">MQKLILLCSRFKIQSEFIMQQRETLSAFMDGHNVDDAFINELCNDPELKQKWASYHAISSVMHGDEIILGDNFSAKIEALLENEEIESPSLVAANEQAQPKGMLLKLKRWGTPLMQAGIAASVCLVAVLGVNMMGTDNDIAQADQPVLQTQPFSDSVQPVSYNAPEKDVPTATQLEQQQDKINMLLQTNELQRRPNAGAVTLSEEQKARAQTSSMEPAENSEMQKTN</sequence>
<evidence type="ECO:0000256" key="4">
    <source>
        <dbReference type="ARBA" id="ARBA00022692"/>
    </source>
</evidence>
<dbReference type="InterPro" id="IPR005572">
    <property type="entry name" value="Anti-sigma_E_RseA_N"/>
</dbReference>
<dbReference type="Gene3D" id="1.10.10.880">
    <property type="entry name" value="Anti sigma-E protein RseA, N-terminal domain"/>
    <property type="match status" value="1"/>
</dbReference>
<keyword evidence="6 7" id="KW-0472">Membrane</keyword>
<evidence type="ECO:0000259" key="10">
    <source>
        <dbReference type="Pfam" id="PF03872"/>
    </source>
</evidence>
<dbReference type="GO" id="GO:0016989">
    <property type="term" value="F:sigma factor antagonist activity"/>
    <property type="evidence" value="ECO:0007669"/>
    <property type="project" value="InterPro"/>
</dbReference>
<comment type="similarity">
    <text evidence="2 7">Belongs to the RseA family.</text>
</comment>
<dbReference type="PANTHER" id="PTHR38104">
    <property type="match status" value="1"/>
</dbReference>
<evidence type="ECO:0000256" key="9">
    <source>
        <dbReference type="SAM" id="Phobius"/>
    </source>
</evidence>
<dbReference type="CDD" id="cd16328">
    <property type="entry name" value="RseA_N"/>
    <property type="match status" value="1"/>
</dbReference>
<comment type="function">
    <text evidence="7">An anti-sigma factor for extracytoplasmic function (ECF) sigma factor sigma-E (RpoE). ECF sigma factors are held in an inactive form by an anti-sigma factor until released by regulated intramembrane proteolysis (RIP). RIP occurs when an extracytoplasmic signal triggers a concerted proteolytic cascade to transmit information and elicit cellular responses. The membrane-spanning regulatory substrate protein is first cut periplasmically (site-1 protease, S1P, DegS), then within the membrane itself (site-2 protease, S2P, RseP), while cytoplasmic proteases finish degrading the anti-sigma factor, liberating sigma-E.</text>
</comment>
<feature type="compositionally biased region" description="Polar residues" evidence="8">
    <location>
        <begin position="152"/>
        <end position="161"/>
    </location>
</feature>
<dbReference type="HOGENOM" id="CLU_108851_0_0_6"/>
<evidence type="ECO:0000313" key="13">
    <source>
        <dbReference type="Proteomes" id="UP000005467"/>
    </source>
</evidence>
<reference evidence="12 13" key="1">
    <citation type="submission" date="2011-01" db="EMBL/GenBank/DDBJ databases">
        <authorList>
            <person name="Muzny D."/>
            <person name="Qin X."/>
            <person name="Deng J."/>
            <person name="Jiang H."/>
            <person name="Liu Y."/>
            <person name="Qu J."/>
            <person name="Song X.-Z."/>
            <person name="Zhang L."/>
            <person name="Thornton R."/>
            <person name="Coyle M."/>
            <person name="Francisco L."/>
            <person name="Jackson L."/>
            <person name="Javaid M."/>
            <person name="Korchina V."/>
            <person name="Kovar C."/>
            <person name="Mata R."/>
            <person name="Mathew T."/>
            <person name="Ngo R."/>
            <person name="Nguyen L."/>
            <person name="Nguyen N."/>
            <person name="Okwuonu G."/>
            <person name="Ongeri F."/>
            <person name="Pham C."/>
            <person name="Simmons D."/>
            <person name="Wilczek-Boney K."/>
            <person name="Hale W."/>
            <person name="Jakkamsetti A."/>
            <person name="Pham P."/>
            <person name="Ruth R."/>
            <person name="San Lucas F."/>
            <person name="Warren J."/>
            <person name="Zhang J."/>
            <person name="Zhao Z."/>
            <person name="Zhou C."/>
            <person name="Zhu D."/>
            <person name="Lee S."/>
            <person name="Bess C."/>
            <person name="Blankenburg K."/>
            <person name="Forbes L."/>
            <person name="Fu Q."/>
            <person name="Gubbala S."/>
            <person name="Hirani K."/>
            <person name="Jayaseelan J.C."/>
            <person name="Lara F."/>
            <person name="Munidasa M."/>
            <person name="Palculict T."/>
            <person name="Patil S."/>
            <person name="Pu L.-L."/>
            <person name="Saada N."/>
            <person name="Tang L."/>
            <person name="Weissenberger G."/>
            <person name="Zhu Y."/>
            <person name="Hemphill L."/>
            <person name="Shang Y."/>
            <person name="Youmans B."/>
            <person name="Ayvaz T."/>
            <person name="Ross M."/>
            <person name="Santibanez J."/>
            <person name="Aqrawi P."/>
            <person name="Gross S."/>
            <person name="Joshi V."/>
            <person name="Fowler G."/>
            <person name="Nazareth L."/>
            <person name="Reid J."/>
            <person name="Worley K."/>
            <person name="Petrosino J."/>
            <person name="Highlander S."/>
            <person name="Gibbs R."/>
        </authorList>
    </citation>
    <scope>NUCLEOTIDE SEQUENCE [LARGE SCALE GENOMIC DNA]</scope>
    <source>
        <strain evidence="12 13">ATCC 25976</strain>
    </source>
</reference>
<keyword evidence="4 9" id="KW-0812">Transmembrane</keyword>
<evidence type="ECO:0000313" key="12">
    <source>
        <dbReference type="EMBL" id="EFX91325.1"/>
    </source>
</evidence>
<accession>E8KIH9</accession>
<feature type="domain" description="Anti sigma-E protein RseA C-terminal" evidence="11">
    <location>
        <begin position="144"/>
        <end position="194"/>
    </location>
</feature>
<feature type="region of interest" description="Disordered" evidence="8">
    <location>
        <begin position="152"/>
        <end position="173"/>
    </location>
</feature>
<name>E8KIH9_9PAST</name>
<dbReference type="GO" id="GO:0005886">
    <property type="term" value="C:plasma membrane"/>
    <property type="evidence" value="ECO:0007669"/>
    <property type="project" value="UniProtKB-SubCell"/>
</dbReference>
<dbReference type="Pfam" id="PF03872">
    <property type="entry name" value="RseA_N"/>
    <property type="match status" value="1"/>
</dbReference>
<dbReference type="InterPro" id="IPR036147">
    <property type="entry name" value="Anti-sigma_E_RseA_N_sf"/>
</dbReference>
<dbReference type="SUPFAM" id="SSF89069">
    <property type="entry name" value="N-terminal, cytoplasmic domain of anti-sigmaE factor RseA"/>
    <property type="match status" value="1"/>
</dbReference>
<keyword evidence="13" id="KW-1185">Reference proteome</keyword>
<evidence type="ECO:0000256" key="7">
    <source>
        <dbReference type="PIRNR" id="PIRNR016938"/>
    </source>
</evidence>
<evidence type="ECO:0000256" key="2">
    <source>
        <dbReference type="ARBA" id="ARBA00005837"/>
    </source>
</evidence>
<dbReference type="InterPro" id="IPR052383">
    <property type="entry name" value="Anti-sigma-E_RseA-like"/>
</dbReference>
<dbReference type="AlphaFoldDB" id="E8KIH9"/>
<gene>
    <name evidence="12" type="ORF">HMPREF0027_1646</name>
</gene>
<proteinExistence type="inferred from homology"/>
<dbReference type="InterPro" id="IPR005573">
    <property type="entry name" value="Anti-sigma_E_RseA_C"/>
</dbReference>
<feature type="compositionally biased region" description="Polar residues" evidence="8">
    <location>
        <begin position="209"/>
        <end position="227"/>
    </location>
</feature>